<dbReference type="HOGENOM" id="CLU_152445_0_1_4"/>
<name>C4ZIE9_THASP</name>
<dbReference type="EMBL" id="CP001281">
    <property type="protein sequence ID" value="ACK52843.1"/>
    <property type="molecule type" value="Genomic_DNA"/>
</dbReference>
<organism evidence="1 2">
    <name type="scientific">Thauera aminoaromatica</name>
    <dbReference type="NCBI Taxonomy" id="164330"/>
    <lineage>
        <taxon>Bacteria</taxon>
        <taxon>Pseudomonadati</taxon>
        <taxon>Pseudomonadota</taxon>
        <taxon>Betaproteobacteria</taxon>
        <taxon>Rhodocyclales</taxon>
        <taxon>Zoogloeaceae</taxon>
        <taxon>Thauera</taxon>
    </lineage>
</organism>
<keyword evidence="2" id="KW-1185">Reference proteome</keyword>
<dbReference type="Proteomes" id="UP000002186">
    <property type="component" value="Chromosome"/>
</dbReference>
<evidence type="ECO:0000313" key="1">
    <source>
        <dbReference type="EMBL" id="ACK52843.1"/>
    </source>
</evidence>
<gene>
    <name evidence="1" type="ordered locus">Tmz1t_0041</name>
</gene>
<dbReference type="PIRSF" id="PIRSF028744">
    <property type="entry name" value="Addict_mod_HI1419"/>
    <property type="match status" value="1"/>
</dbReference>
<dbReference type="STRING" id="85643.Tmz1t_0041"/>
<sequence>MDTHAGMNTFLRTDDFDAWLAGLKDNVARARIVHRIRSAEHGNLGDCEPVGEGVSEMRIHVGPGYRAYYTRRGAVIYLLLPGGEKSSHKRDIKRAIEMARALDKE</sequence>
<reference evidence="2" key="1">
    <citation type="submission" date="2009-05" db="EMBL/GenBank/DDBJ databases">
        <title>Complete sequence of chromosome of Thauera sp. MZ1T.</title>
        <authorList>
            <consortium name="US DOE Joint Genome Institute"/>
            <person name="Lucas S."/>
            <person name="Copeland A."/>
            <person name="Lapidus A."/>
            <person name="Glavina del Rio T."/>
            <person name="Dalin E."/>
            <person name="Tice H."/>
            <person name="Bruce D."/>
            <person name="Goodwin L."/>
            <person name="Pitluck S."/>
            <person name="Sims D."/>
            <person name="Brettin T."/>
            <person name="Detter J.C."/>
            <person name="Han C."/>
            <person name="Larimer F."/>
            <person name="Land M."/>
            <person name="Hauser L."/>
            <person name="Kyrpides N."/>
            <person name="Mikhailova N."/>
            <person name="Sayler G.S."/>
        </authorList>
    </citation>
    <scope>NUCLEOTIDE SEQUENCE [LARGE SCALE GENOMIC DNA]</scope>
    <source>
        <strain evidence="2">MZ1T</strain>
    </source>
</reference>
<dbReference type="InterPro" id="IPR014056">
    <property type="entry name" value="TypeIITA-like_toxin_pred"/>
</dbReference>
<reference evidence="1 2" key="2">
    <citation type="journal article" date="2012" name="Stand. Genomic Sci.">
        <title>Complete genome sequence of Thauera aminoaromatica strain MZ1T.</title>
        <authorList>
            <person name="Jiang K."/>
            <person name="Sanseverino J."/>
            <person name="Chauhan A."/>
            <person name="Lucas S."/>
            <person name="Copeland A."/>
            <person name="Lapidus A."/>
            <person name="Del Rio T.G."/>
            <person name="Dalin E."/>
            <person name="Tice H."/>
            <person name="Bruce D."/>
            <person name="Goodwin L."/>
            <person name="Pitluck S."/>
            <person name="Sims D."/>
            <person name="Brettin T."/>
            <person name="Detter J.C."/>
            <person name="Han C."/>
            <person name="Chang Y.J."/>
            <person name="Larimer F."/>
            <person name="Land M."/>
            <person name="Hauser L."/>
            <person name="Kyrpides N.C."/>
            <person name="Mikhailova N."/>
            <person name="Moser S."/>
            <person name="Jegier P."/>
            <person name="Close D."/>
            <person name="Debruyn J.M."/>
            <person name="Wang Y."/>
            <person name="Layton A.C."/>
            <person name="Allen M.S."/>
            <person name="Sayler G.S."/>
        </authorList>
    </citation>
    <scope>NUCLEOTIDE SEQUENCE [LARGE SCALE GENOMIC DNA]</scope>
    <source>
        <strain evidence="1 2">MZ1T</strain>
    </source>
</reference>
<dbReference type="PANTHER" id="PTHR41791:SF1">
    <property type="entry name" value="SSL7039 PROTEIN"/>
    <property type="match status" value="1"/>
</dbReference>
<dbReference type="PANTHER" id="PTHR41791">
    <property type="entry name" value="SSL7039 PROTEIN"/>
    <property type="match status" value="1"/>
</dbReference>
<dbReference type="KEGG" id="tmz:Tmz1t_0041"/>
<protein>
    <submittedName>
        <fullName evidence="1">Addiction module killer protein</fullName>
    </submittedName>
</protein>
<evidence type="ECO:0000313" key="2">
    <source>
        <dbReference type="Proteomes" id="UP000002186"/>
    </source>
</evidence>
<dbReference type="AlphaFoldDB" id="C4ZIE9"/>
<dbReference type="NCBIfam" id="TIGR02683">
    <property type="entry name" value="upstrm_HI1419"/>
    <property type="match status" value="1"/>
</dbReference>
<accession>C4ZIE9</accession>
<dbReference type="eggNOG" id="COG3657">
    <property type="taxonomic scope" value="Bacteria"/>
</dbReference>
<proteinExistence type="predicted"/>